<evidence type="ECO:0000313" key="2">
    <source>
        <dbReference type="EMBL" id="NCI48673.1"/>
    </source>
</evidence>
<accession>A0ABW9ZRJ8</accession>
<sequence length="277" mass="30996">MKSAGKGCLWVVLLGTICAGFTGCLRAHGTDPEEKADAGPVDKFEWRPLHYDSTKKYIYLSFDDGPQHGTVTCFDLCRAENIKASFFMVGLHTAMKSDGKKIVSMIRNSYPQSLLSNHSYTHANGKYVAFYHHPLKAESDFFAAQDSLHIPYKIARLPGNRSWVRQGEVKATGLVSPVAHLLDSAGYNVIGWDAEWHFSKRGARPVQTPVQMARMVDSAFAKGQTHVPNHLVILTHDRMFQRPADADSLAKFIALLKQNPHYVFETVDHYPGLKPLR</sequence>
<dbReference type="EMBL" id="JAACJS010000002">
    <property type="protein sequence ID" value="NCI48673.1"/>
    <property type="molecule type" value="Genomic_DNA"/>
</dbReference>
<dbReference type="RefSeq" id="WP_161816990.1">
    <property type="nucleotide sequence ID" value="NZ_JAACJS010000002.1"/>
</dbReference>
<gene>
    <name evidence="2" type="ORF">GWC95_01970</name>
</gene>
<feature type="domain" description="NodB homology" evidence="1">
    <location>
        <begin position="52"/>
        <end position="124"/>
    </location>
</feature>
<dbReference type="Gene3D" id="3.20.20.370">
    <property type="entry name" value="Glycoside hydrolase/deacetylase"/>
    <property type="match status" value="1"/>
</dbReference>
<dbReference type="PROSITE" id="PS51257">
    <property type="entry name" value="PROKAR_LIPOPROTEIN"/>
    <property type="match status" value="1"/>
</dbReference>
<proteinExistence type="predicted"/>
<evidence type="ECO:0000259" key="1">
    <source>
        <dbReference type="Pfam" id="PF01522"/>
    </source>
</evidence>
<dbReference type="InterPro" id="IPR011330">
    <property type="entry name" value="Glyco_hydro/deAcase_b/a-brl"/>
</dbReference>
<comment type="caution">
    <text evidence="2">The sequence shown here is derived from an EMBL/GenBank/DDBJ whole genome shotgun (WGS) entry which is preliminary data.</text>
</comment>
<dbReference type="PANTHER" id="PTHR10587">
    <property type="entry name" value="GLYCOSYL TRANSFERASE-RELATED"/>
    <property type="match status" value="1"/>
</dbReference>
<dbReference type="InterPro" id="IPR050248">
    <property type="entry name" value="Polysacc_deacetylase_ArnD"/>
</dbReference>
<dbReference type="Proteomes" id="UP000753802">
    <property type="component" value="Unassembled WGS sequence"/>
</dbReference>
<dbReference type="InterPro" id="IPR002509">
    <property type="entry name" value="NODB_dom"/>
</dbReference>
<keyword evidence="3" id="KW-1185">Reference proteome</keyword>
<dbReference type="PANTHER" id="PTHR10587:SF125">
    <property type="entry name" value="POLYSACCHARIDE DEACETYLASE YHEN-RELATED"/>
    <property type="match status" value="1"/>
</dbReference>
<name>A0ABW9ZRJ8_9BACT</name>
<organism evidence="2 3">
    <name type="scientific">Sediminibacterium roseum</name>
    <dbReference type="NCBI Taxonomy" id="1978412"/>
    <lineage>
        <taxon>Bacteria</taxon>
        <taxon>Pseudomonadati</taxon>
        <taxon>Bacteroidota</taxon>
        <taxon>Chitinophagia</taxon>
        <taxon>Chitinophagales</taxon>
        <taxon>Chitinophagaceae</taxon>
        <taxon>Sediminibacterium</taxon>
    </lineage>
</organism>
<dbReference type="SUPFAM" id="SSF88713">
    <property type="entry name" value="Glycoside hydrolase/deacetylase"/>
    <property type="match status" value="1"/>
</dbReference>
<reference evidence="2 3" key="1">
    <citation type="submission" date="2020-01" db="EMBL/GenBank/DDBJ databases">
        <title>Genome analysis.</title>
        <authorList>
            <person name="Wu S."/>
            <person name="Wang G."/>
        </authorList>
    </citation>
    <scope>NUCLEOTIDE SEQUENCE [LARGE SCALE GENOMIC DNA]</scope>
    <source>
        <strain evidence="2 3">SYL130</strain>
    </source>
</reference>
<dbReference type="Pfam" id="PF01522">
    <property type="entry name" value="Polysacc_deac_1"/>
    <property type="match status" value="1"/>
</dbReference>
<protein>
    <submittedName>
        <fullName evidence="2">Polysaccharide deacetylase family protein</fullName>
    </submittedName>
</protein>
<evidence type="ECO:0000313" key="3">
    <source>
        <dbReference type="Proteomes" id="UP000753802"/>
    </source>
</evidence>